<dbReference type="Proteomes" id="UP000193689">
    <property type="component" value="Unassembled WGS sequence"/>
</dbReference>
<keyword evidence="4" id="KW-1185">Reference proteome</keyword>
<protein>
    <submittedName>
        <fullName evidence="3">Uncharacterized protein</fullName>
    </submittedName>
</protein>
<dbReference type="RefSeq" id="XP_040711158.1">
    <property type="nucleotide sequence ID" value="XM_040865624.1"/>
</dbReference>
<evidence type="ECO:0000313" key="4">
    <source>
        <dbReference type="Proteomes" id="UP000193689"/>
    </source>
</evidence>
<dbReference type="InParanoid" id="A0A1Y2DFQ3"/>
<evidence type="ECO:0000313" key="3">
    <source>
        <dbReference type="EMBL" id="ORY58123.1"/>
    </source>
</evidence>
<keyword evidence="1" id="KW-0175">Coiled coil</keyword>
<evidence type="ECO:0000256" key="1">
    <source>
        <dbReference type="SAM" id="Coils"/>
    </source>
</evidence>
<gene>
    <name evidence="3" type="ORF">BCR38DRAFT_76992</name>
</gene>
<dbReference type="EMBL" id="MCFJ01000017">
    <property type="protein sequence ID" value="ORY58123.1"/>
    <property type="molecule type" value="Genomic_DNA"/>
</dbReference>
<reference evidence="3 4" key="1">
    <citation type="submission" date="2016-07" db="EMBL/GenBank/DDBJ databases">
        <title>Pervasive Adenine N6-methylation of Active Genes in Fungi.</title>
        <authorList>
            <consortium name="DOE Joint Genome Institute"/>
            <person name="Mondo S.J."/>
            <person name="Dannebaum R.O."/>
            <person name="Kuo R.C."/>
            <person name="Labutti K."/>
            <person name="Haridas S."/>
            <person name="Kuo A."/>
            <person name="Salamov A."/>
            <person name="Ahrendt S.R."/>
            <person name="Lipzen A."/>
            <person name="Sullivan W."/>
            <person name="Andreopoulos W.B."/>
            <person name="Clum A."/>
            <person name="Lindquist E."/>
            <person name="Daum C."/>
            <person name="Ramamoorthy G.K."/>
            <person name="Gryganskyi A."/>
            <person name="Culley D."/>
            <person name="Magnuson J.K."/>
            <person name="James T.Y."/>
            <person name="O'Malley M.A."/>
            <person name="Stajich J.E."/>
            <person name="Spatafora J.W."/>
            <person name="Visel A."/>
            <person name="Grigoriev I.V."/>
        </authorList>
    </citation>
    <scope>NUCLEOTIDE SEQUENCE [LARGE SCALE GENOMIC DNA]</scope>
    <source>
        <strain evidence="3 4">CBS 129021</strain>
    </source>
</reference>
<feature type="compositionally biased region" description="Polar residues" evidence="2">
    <location>
        <begin position="39"/>
        <end position="55"/>
    </location>
</feature>
<proteinExistence type="predicted"/>
<sequence>MPMYNSKSESSNSDSSSDSEAENPAVLPATISPAVVNPPVTNHSAAHTSGPSHTGRSPPIANSAATSHPKRKRLSTHGHFDAPEEVWSLRTRNTELENTIRGMEDEFQGILDEERKMHRAELDDQRKKHEQELKAVRERYEKRQDDLIQTIVKLSSVK</sequence>
<feature type="region of interest" description="Disordered" evidence="2">
    <location>
        <begin position="1"/>
        <end position="81"/>
    </location>
</feature>
<feature type="compositionally biased region" description="Low complexity" evidence="2">
    <location>
        <begin position="1"/>
        <end position="18"/>
    </location>
</feature>
<evidence type="ECO:0000256" key="2">
    <source>
        <dbReference type="SAM" id="MobiDB-lite"/>
    </source>
</evidence>
<dbReference type="AlphaFoldDB" id="A0A1Y2DFQ3"/>
<comment type="caution">
    <text evidence="3">The sequence shown here is derived from an EMBL/GenBank/DDBJ whole genome shotgun (WGS) entry which is preliminary data.</text>
</comment>
<accession>A0A1Y2DFQ3</accession>
<name>A0A1Y2DFQ3_9PEZI</name>
<organism evidence="3 4">
    <name type="scientific">Pseudomassariella vexata</name>
    <dbReference type="NCBI Taxonomy" id="1141098"/>
    <lineage>
        <taxon>Eukaryota</taxon>
        <taxon>Fungi</taxon>
        <taxon>Dikarya</taxon>
        <taxon>Ascomycota</taxon>
        <taxon>Pezizomycotina</taxon>
        <taxon>Sordariomycetes</taxon>
        <taxon>Xylariomycetidae</taxon>
        <taxon>Amphisphaeriales</taxon>
        <taxon>Pseudomassariaceae</taxon>
        <taxon>Pseudomassariella</taxon>
    </lineage>
</organism>
<feature type="coiled-coil region" evidence="1">
    <location>
        <begin position="86"/>
        <end position="150"/>
    </location>
</feature>
<dbReference type="GeneID" id="63781836"/>